<keyword evidence="8 13" id="KW-0406">Ion transport</keyword>
<keyword evidence="2 13" id="KW-0813">Transport</keyword>
<dbReference type="OrthoDB" id="282095at2"/>
<keyword evidence="7 13" id="KW-1133">Transmembrane helix</keyword>
<evidence type="ECO:0000256" key="11">
    <source>
        <dbReference type="ARBA" id="ARBA00025198"/>
    </source>
</evidence>
<evidence type="ECO:0000256" key="4">
    <source>
        <dbReference type="ARBA" id="ARBA00022547"/>
    </source>
</evidence>
<evidence type="ECO:0000256" key="1">
    <source>
        <dbReference type="ARBA" id="ARBA00005513"/>
    </source>
</evidence>
<sequence>MNTLLLNTSINTSLGHTIVTLVAFVILLLIVKHFAWGPLTKILSERKQVIDHDIQTAASEKAAAQDANRDAQLALRDARAEATQIILQAKKQSLQVQDTMLKEAKEEVIRMKETAQKDIALERRRMLSDLRAELTDISIEIAEKIIQREIKPEDYHRLVDDFIEGMDDLS</sequence>
<dbReference type="eggNOG" id="COG0711">
    <property type="taxonomic scope" value="Bacteria"/>
</dbReference>
<reference evidence="16" key="1">
    <citation type="submission" date="2013-06" db="EMBL/GenBank/DDBJ databases">
        <authorList>
            <person name="Weinstock G."/>
            <person name="Sodergren E."/>
            <person name="Clifton S."/>
            <person name="Fulton L."/>
            <person name="Fulton B."/>
            <person name="Courtney L."/>
            <person name="Fronick C."/>
            <person name="Harrison M."/>
            <person name="Strong C."/>
            <person name="Farmer C."/>
            <person name="Delahaunty K."/>
            <person name="Markovic C."/>
            <person name="Hall O."/>
            <person name="Minx P."/>
            <person name="Tomlinson C."/>
            <person name="Mitreva M."/>
            <person name="Nelson J."/>
            <person name="Hou S."/>
            <person name="Wollam A."/>
            <person name="Pepin K.H."/>
            <person name="Johnson M."/>
            <person name="Bhonagiri V."/>
            <person name="Nash W.E."/>
            <person name="Warren W."/>
            <person name="Chinwalla A."/>
            <person name="Mardis E.R."/>
            <person name="Wilson R.K."/>
        </authorList>
    </citation>
    <scope>NUCLEOTIDE SEQUENCE [LARGE SCALE GENOMIC DNA]</scope>
    <source>
        <strain evidence="16">ATCC 49176</strain>
    </source>
</reference>
<dbReference type="GO" id="GO:0046933">
    <property type="term" value="F:proton-transporting ATP synthase activity, rotational mechanism"/>
    <property type="evidence" value="ECO:0007669"/>
    <property type="project" value="UniProtKB-UniRule"/>
</dbReference>
<feature type="coiled-coil region" evidence="15">
    <location>
        <begin position="61"/>
        <end position="107"/>
    </location>
</feature>
<comment type="subunit">
    <text evidence="13">F-type ATPases have 2 components, F(1) - the catalytic core - and F(0) - the membrane proton channel. F(1) has five subunits: alpha(3), beta(3), gamma(1), delta(1), epsilon(1). F(0) has three main subunits: a(1), b(2) and c(10-14). The alpha and beta chains form an alternating ring which encloses part of the gamma chain. F(1) is attached to F(0) by a central stalk formed by the gamma and epsilon chains, while a peripheral stalk is formed by the delta and b chains.</text>
</comment>
<dbReference type="GO" id="GO:0045259">
    <property type="term" value="C:proton-transporting ATP synthase complex"/>
    <property type="evidence" value="ECO:0007669"/>
    <property type="project" value="UniProtKB-KW"/>
</dbReference>
<dbReference type="InterPro" id="IPR002146">
    <property type="entry name" value="ATP_synth_b/b'su_bac/chlpt"/>
</dbReference>
<feature type="transmembrane region" description="Helical" evidence="13">
    <location>
        <begin position="12"/>
        <end position="31"/>
    </location>
</feature>
<dbReference type="GO" id="GO:0012505">
    <property type="term" value="C:endomembrane system"/>
    <property type="evidence" value="ECO:0007669"/>
    <property type="project" value="UniProtKB-SubCell"/>
</dbReference>
<evidence type="ECO:0000256" key="7">
    <source>
        <dbReference type="ARBA" id="ARBA00022989"/>
    </source>
</evidence>
<keyword evidence="3 13" id="KW-1003">Cell membrane</keyword>
<dbReference type="GO" id="GO:0046961">
    <property type="term" value="F:proton-transporting ATPase activity, rotational mechanism"/>
    <property type="evidence" value="ECO:0007669"/>
    <property type="project" value="TreeGrafter"/>
</dbReference>
<dbReference type="PANTHER" id="PTHR33445">
    <property type="entry name" value="ATP SYNTHASE SUBUNIT B', CHLOROPLASTIC"/>
    <property type="match status" value="1"/>
</dbReference>
<evidence type="ECO:0000256" key="13">
    <source>
        <dbReference type="HAMAP-Rule" id="MF_01398"/>
    </source>
</evidence>
<evidence type="ECO:0000313" key="17">
    <source>
        <dbReference type="Proteomes" id="UP000019050"/>
    </source>
</evidence>
<evidence type="ECO:0000256" key="12">
    <source>
        <dbReference type="ARBA" id="ARBA00037847"/>
    </source>
</evidence>
<keyword evidence="6 13" id="KW-0375">Hydrogen ion transport</keyword>
<gene>
    <name evidence="13" type="primary">atpF</name>
    <name evidence="16" type="ORF">GCWU000182_001283</name>
</gene>
<dbReference type="EMBL" id="ACIN03000013">
    <property type="protein sequence ID" value="ESK65122.1"/>
    <property type="molecule type" value="Genomic_DNA"/>
</dbReference>
<dbReference type="AlphaFoldDB" id="W1Q248"/>
<dbReference type="SUPFAM" id="SSF81573">
    <property type="entry name" value="F1F0 ATP synthase subunit B, membrane domain"/>
    <property type="match status" value="1"/>
</dbReference>
<organism evidence="16 17">
    <name type="scientific">Abiotrophia defectiva ATCC 49176</name>
    <dbReference type="NCBI Taxonomy" id="592010"/>
    <lineage>
        <taxon>Bacteria</taxon>
        <taxon>Bacillati</taxon>
        <taxon>Bacillota</taxon>
        <taxon>Bacilli</taxon>
        <taxon>Lactobacillales</taxon>
        <taxon>Aerococcaceae</taxon>
        <taxon>Abiotrophia</taxon>
    </lineage>
</organism>
<comment type="function">
    <text evidence="11 13">F(1)F(0) ATP synthase produces ATP from ADP in the presence of a proton or sodium gradient. F-type ATPases consist of two structural domains, F(1) containing the extramembraneous catalytic core and F(0) containing the membrane proton channel, linked together by a central stalk and a peripheral stalk. During catalysis, ATP synthesis in the catalytic domain of F(1) is coupled via a rotary mechanism of the central stalk subunits to proton translocation.</text>
</comment>
<keyword evidence="17" id="KW-1185">Reference proteome</keyword>
<evidence type="ECO:0000256" key="9">
    <source>
        <dbReference type="ARBA" id="ARBA00023136"/>
    </source>
</evidence>
<keyword evidence="9 13" id="KW-0472">Membrane</keyword>
<evidence type="ECO:0000256" key="2">
    <source>
        <dbReference type="ARBA" id="ARBA00022448"/>
    </source>
</evidence>
<evidence type="ECO:0000256" key="6">
    <source>
        <dbReference type="ARBA" id="ARBA00022781"/>
    </source>
</evidence>
<name>W1Q248_ABIDE</name>
<evidence type="ECO:0000256" key="10">
    <source>
        <dbReference type="ARBA" id="ARBA00023310"/>
    </source>
</evidence>
<evidence type="ECO:0000313" key="16">
    <source>
        <dbReference type="EMBL" id="ESK65122.1"/>
    </source>
</evidence>
<dbReference type="STRING" id="592010.GCWU000182_001283"/>
<proteinExistence type="inferred from homology"/>
<keyword evidence="5 13" id="KW-0812">Transmembrane</keyword>
<evidence type="ECO:0000256" key="15">
    <source>
        <dbReference type="SAM" id="Coils"/>
    </source>
</evidence>
<dbReference type="PANTHER" id="PTHR33445:SF1">
    <property type="entry name" value="ATP SYNTHASE SUBUNIT B"/>
    <property type="match status" value="1"/>
</dbReference>
<keyword evidence="4 13" id="KW-0138">CF(0)</keyword>
<keyword evidence="15" id="KW-0175">Coiled coil</keyword>
<dbReference type="Pfam" id="PF00430">
    <property type="entry name" value="ATP-synt_B"/>
    <property type="match status" value="1"/>
</dbReference>
<dbReference type="HOGENOM" id="CLU_079215_4_2_9"/>
<dbReference type="HAMAP" id="MF_01398">
    <property type="entry name" value="ATP_synth_b_bprime"/>
    <property type="match status" value="1"/>
</dbReference>
<dbReference type="Proteomes" id="UP000019050">
    <property type="component" value="Unassembled WGS sequence"/>
</dbReference>
<dbReference type="Gene3D" id="1.20.5.620">
    <property type="entry name" value="F1F0 ATP synthase subunit B, membrane domain"/>
    <property type="match status" value="1"/>
</dbReference>
<evidence type="ECO:0000256" key="5">
    <source>
        <dbReference type="ARBA" id="ARBA00022692"/>
    </source>
</evidence>
<comment type="caution">
    <text evidence="16">The sequence shown here is derived from an EMBL/GenBank/DDBJ whole genome shotgun (WGS) entry which is preliminary data.</text>
</comment>
<comment type="function">
    <text evidence="13">Component of the F(0) channel, it forms part of the peripheral stalk, linking F(1) to F(0).</text>
</comment>
<dbReference type="InterPro" id="IPR005864">
    <property type="entry name" value="ATP_synth_F0_bsu_bac"/>
</dbReference>
<comment type="similarity">
    <text evidence="1 13 14">Belongs to the ATPase B chain family.</text>
</comment>
<dbReference type="GeneID" id="84817790"/>
<keyword evidence="10 13" id="KW-0066">ATP synthesis</keyword>
<accession>W1Q248</accession>
<evidence type="ECO:0000256" key="8">
    <source>
        <dbReference type="ARBA" id="ARBA00023065"/>
    </source>
</evidence>
<dbReference type="CDD" id="cd06503">
    <property type="entry name" value="ATP-synt_Fo_b"/>
    <property type="match status" value="1"/>
</dbReference>
<evidence type="ECO:0000256" key="3">
    <source>
        <dbReference type="ARBA" id="ARBA00022475"/>
    </source>
</evidence>
<dbReference type="NCBIfam" id="TIGR01144">
    <property type="entry name" value="ATP_synt_b"/>
    <property type="match status" value="1"/>
</dbReference>
<dbReference type="InterPro" id="IPR028987">
    <property type="entry name" value="ATP_synth_B-like_membr_sf"/>
</dbReference>
<dbReference type="GO" id="GO:0005886">
    <property type="term" value="C:plasma membrane"/>
    <property type="evidence" value="ECO:0007669"/>
    <property type="project" value="UniProtKB-SubCell"/>
</dbReference>
<dbReference type="RefSeq" id="WP_023391925.1">
    <property type="nucleotide sequence ID" value="NZ_KI535340.1"/>
</dbReference>
<comment type="subcellular location">
    <subcellularLocation>
        <location evidence="13">Cell membrane</location>
        <topology evidence="13">Single-pass membrane protein</topology>
    </subcellularLocation>
    <subcellularLocation>
        <location evidence="12">Endomembrane system</location>
        <topology evidence="12">Single-pass membrane protein</topology>
    </subcellularLocation>
</comment>
<protein>
    <recommendedName>
        <fullName evidence="13">ATP synthase subunit b</fullName>
    </recommendedName>
    <alternativeName>
        <fullName evidence="13">ATP synthase F(0) sector subunit b</fullName>
    </alternativeName>
    <alternativeName>
        <fullName evidence="13">ATPase subunit I</fullName>
    </alternativeName>
    <alternativeName>
        <fullName evidence="13">F-type ATPase subunit b</fullName>
        <shortName evidence="13">F-ATPase subunit b</shortName>
    </alternativeName>
</protein>
<evidence type="ECO:0000256" key="14">
    <source>
        <dbReference type="RuleBase" id="RU003848"/>
    </source>
</evidence>
<dbReference type="InterPro" id="IPR050059">
    <property type="entry name" value="ATP_synthase_B_chain"/>
</dbReference>